<dbReference type="AlphaFoldDB" id="A0A2P4Z705"/>
<sequence length="46" mass="5233">MRAEKPKVTWFNDQSLAKTMFNLTMKTHNMRLALLNEIGGLGLIAQ</sequence>
<dbReference type="EMBL" id="JPDN02000086">
    <property type="protein sequence ID" value="PON20076.1"/>
    <property type="molecule type" value="Genomic_DNA"/>
</dbReference>
<evidence type="ECO:0000313" key="1">
    <source>
        <dbReference type="EMBL" id="PON20076.1"/>
    </source>
</evidence>
<organism evidence="1 2">
    <name type="scientific">Trichoderma gamsii</name>
    <dbReference type="NCBI Taxonomy" id="398673"/>
    <lineage>
        <taxon>Eukaryota</taxon>
        <taxon>Fungi</taxon>
        <taxon>Dikarya</taxon>
        <taxon>Ascomycota</taxon>
        <taxon>Pezizomycotina</taxon>
        <taxon>Sordariomycetes</taxon>
        <taxon>Hypocreomycetidae</taxon>
        <taxon>Hypocreales</taxon>
        <taxon>Hypocreaceae</taxon>
        <taxon>Trichoderma</taxon>
    </lineage>
</organism>
<comment type="caution">
    <text evidence="1">The sequence shown here is derived from an EMBL/GenBank/DDBJ whole genome shotgun (WGS) entry which is preliminary data.</text>
</comment>
<reference evidence="1 2" key="1">
    <citation type="journal article" date="2016" name="Genome Announc.">
        <title>Draft Whole-Genome Sequence of Trichoderma gamsii T6085, a Promising Biocontrol Agent of Fusarium Head Blight on Wheat.</title>
        <authorList>
            <person name="Baroncelli R."/>
            <person name="Zapparata A."/>
            <person name="Piaggeschi G."/>
            <person name="Sarrocco S."/>
            <person name="Vannacci G."/>
        </authorList>
    </citation>
    <scope>NUCLEOTIDE SEQUENCE [LARGE SCALE GENOMIC DNA]</scope>
    <source>
        <strain evidence="1 2">T6085</strain>
    </source>
</reference>
<keyword evidence="2" id="KW-1185">Reference proteome</keyword>
<dbReference type="GeneID" id="36347983"/>
<proteinExistence type="predicted"/>
<gene>
    <name evidence="1" type="ORF">TGAM01_v211057</name>
</gene>
<protein>
    <submittedName>
        <fullName evidence="1">Uncharacterized protein</fullName>
    </submittedName>
</protein>
<dbReference type="Proteomes" id="UP000054821">
    <property type="component" value="Unassembled WGS sequence"/>
</dbReference>
<evidence type="ECO:0000313" key="2">
    <source>
        <dbReference type="Proteomes" id="UP000054821"/>
    </source>
</evidence>
<dbReference type="RefSeq" id="XP_024404290.1">
    <property type="nucleotide sequence ID" value="XM_024550967.1"/>
</dbReference>
<name>A0A2P4Z705_9HYPO</name>
<accession>A0A2P4Z705</accession>